<dbReference type="GO" id="GO:0004553">
    <property type="term" value="F:hydrolase activity, hydrolyzing O-glycosyl compounds"/>
    <property type="evidence" value="ECO:0007669"/>
    <property type="project" value="InterPro"/>
</dbReference>
<reference evidence="8 9" key="1">
    <citation type="journal article" date="2021" name="Nat. Plants">
        <title>The Taxus genome provides insights into paclitaxel biosynthesis.</title>
        <authorList>
            <person name="Xiong X."/>
            <person name="Gou J."/>
            <person name="Liao Q."/>
            <person name="Li Y."/>
            <person name="Zhou Q."/>
            <person name="Bi G."/>
            <person name="Li C."/>
            <person name="Du R."/>
            <person name="Wang X."/>
            <person name="Sun T."/>
            <person name="Guo L."/>
            <person name="Liang H."/>
            <person name="Lu P."/>
            <person name="Wu Y."/>
            <person name="Zhang Z."/>
            <person name="Ro D.K."/>
            <person name="Shang Y."/>
            <person name="Huang S."/>
            <person name="Yan J."/>
        </authorList>
    </citation>
    <scope>NUCLEOTIDE SEQUENCE [LARGE SCALE GENOMIC DNA]</scope>
    <source>
        <strain evidence="8">Ta-2019</strain>
    </source>
</reference>
<feature type="domain" description="X8" evidence="7">
    <location>
        <begin position="130"/>
        <end position="209"/>
    </location>
</feature>
<gene>
    <name evidence="8" type="ORF">KI387_031921</name>
</gene>
<dbReference type="InterPro" id="IPR017853">
    <property type="entry name" value="GH"/>
</dbReference>
<name>A0AA38BY81_TAXCH</name>
<organism evidence="8 9">
    <name type="scientific">Taxus chinensis</name>
    <name type="common">Chinese yew</name>
    <name type="synonym">Taxus wallichiana var. chinensis</name>
    <dbReference type="NCBI Taxonomy" id="29808"/>
    <lineage>
        <taxon>Eukaryota</taxon>
        <taxon>Viridiplantae</taxon>
        <taxon>Streptophyta</taxon>
        <taxon>Embryophyta</taxon>
        <taxon>Tracheophyta</taxon>
        <taxon>Spermatophyta</taxon>
        <taxon>Pinopsida</taxon>
        <taxon>Pinidae</taxon>
        <taxon>Conifers II</taxon>
        <taxon>Cupressales</taxon>
        <taxon>Taxaceae</taxon>
        <taxon>Taxus</taxon>
    </lineage>
</organism>
<evidence type="ECO:0000256" key="5">
    <source>
        <dbReference type="ARBA" id="ARBA00023295"/>
    </source>
</evidence>
<dbReference type="EMBL" id="JAHRHJ020003813">
    <property type="protein sequence ID" value="KAH9287804.1"/>
    <property type="molecule type" value="Genomic_DNA"/>
</dbReference>
<evidence type="ECO:0000313" key="9">
    <source>
        <dbReference type="Proteomes" id="UP000824469"/>
    </source>
</evidence>
<evidence type="ECO:0000256" key="4">
    <source>
        <dbReference type="ARBA" id="ARBA00023157"/>
    </source>
</evidence>
<accession>A0AA38BY81</accession>
<sequence length="209" mass="23159">MQRSIPLGSTMGSLATTCPPPRKLFQQCKLHYEDTGWPNAGDLNQLGANIFNAAHYNRRLVRRMLADPPLGTLRRPNQYIPVFIFSVFNENQKVGTGAERHWGLLYPNGSRSSRIHSIGPFLLHLHLIRVNCGVADLKANISALLGIIGYACGQGNNTCLAIQSGMPCYQPNFTVRHASYAFNSNWQQFKNTGACCYFNGAVTMVTKDP</sequence>
<dbReference type="Proteomes" id="UP000824469">
    <property type="component" value="Unassembled WGS sequence"/>
</dbReference>
<dbReference type="OMA" id="SNQIGAN"/>
<dbReference type="InterPro" id="IPR000490">
    <property type="entry name" value="Glyco_hydro_17"/>
</dbReference>
<keyword evidence="9" id="KW-1185">Reference proteome</keyword>
<keyword evidence="2" id="KW-0732">Signal</keyword>
<evidence type="ECO:0000256" key="2">
    <source>
        <dbReference type="ARBA" id="ARBA00022729"/>
    </source>
</evidence>
<dbReference type="InterPro" id="IPR044965">
    <property type="entry name" value="Glyco_hydro_17_plant"/>
</dbReference>
<dbReference type="GO" id="GO:0005975">
    <property type="term" value="P:carbohydrate metabolic process"/>
    <property type="evidence" value="ECO:0007669"/>
    <property type="project" value="InterPro"/>
</dbReference>
<comment type="caution">
    <text evidence="8">The sequence shown here is derived from an EMBL/GenBank/DDBJ whole genome shotgun (WGS) entry which is preliminary data.</text>
</comment>
<dbReference type="SMART" id="SM00768">
    <property type="entry name" value="X8"/>
    <property type="match status" value="1"/>
</dbReference>
<protein>
    <recommendedName>
        <fullName evidence="7">X8 domain-containing protein</fullName>
    </recommendedName>
</protein>
<dbReference type="Gene3D" id="1.20.58.1040">
    <property type="match status" value="1"/>
</dbReference>
<keyword evidence="4" id="KW-1015">Disulfide bond</keyword>
<keyword evidence="3" id="KW-0378">Hydrolase</keyword>
<dbReference type="InterPro" id="IPR012946">
    <property type="entry name" value="X8"/>
</dbReference>
<proteinExistence type="inferred from homology"/>
<dbReference type="Pfam" id="PF07983">
    <property type="entry name" value="X8"/>
    <property type="match status" value="1"/>
</dbReference>
<feature type="non-terminal residue" evidence="8">
    <location>
        <position position="1"/>
    </location>
</feature>
<evidence type="ECO:0000256" key="1">
    <source>
        <dbReference type="ARBA" id="ARBA00008773"/>
    </source>
</evidence>
<keyword evidence="5" id="KW-0326">Glycosidase</keyword>
<dbReference type="SUPFAM" id="SSF51445">
    <property type="entry name" value="(Trans)glycosidases"/>
    <property type="match status" value="1"/>
</dbReference>
<dbReference type="AlphaFoldDB" id="A0AA38BY81"/>
<evidence type="ECO:0000256" key="3">
    <source>
        <dbReference type="ARBA" id="ARBA00022801"/>
    </source>
</evidence>
<dbReference type="PANTHER" id="PTHR32227">
    <property type="entry name" value="GLUCAN ENDO-1,3-BETA-GLUCOSIDASE BG1-RELATED-RELATED"/>
    <property type="match status" value="1"/>
</dbReference>
<evidence type="ECO:0000259" key="7">
    <source>
        <dbReference type="SMART" id="SM00768"/>
    </source>
</evidence>
<comment type="similarity">
    <text evidence="1 6">Belongs to the glycosyl hydrolase 17 family.</text>
</comment>
<dbReference type="Pfam" id="PF00332">
    <property type="entry name" value="Glyco_hydro_17"/>
    <property type="match status" value="1"/>
</dbReference>
<dbReference type="Gene3D" id="3.20.20.80">
    <property type="entry name" value="Glycosidases"/>
    <property type="match status" value="1"/>
</dbReference>
<evidence type="ECO:0000256" key="6">
    <source>
        <dbReference type="RuleBase" id="RU004335"/>
    </source>
</evidence>
<evidence type="ECO:0000313" key="8">
    <source>
        <dbReference type="EMBL" id="KAH9287804.1"/>
    </source>
</evidence>